<protein>
    <recommendedName>
        <fullName evidence="3">Lipoprotein</fullName>
    </recommendedName>
</protein>
<accession>A0A3R9FZG3</accession>
<evidence type="ECO:0000313" key="1">
    <source>
        <dbReference type="EMBL" id="RSE28349.1"/>
    </source>
</evidence>
<dbReference type="PROSITE" id="PS51257">
    <property type="entry name" value="PROKAR_LIPOPROTEIN"/>
    <property type="match status" value="1"/>
</dbReference>
<evidence type="ECO:0008006" key="3">
    <source>
        <dbReference type="Google" id="ProtNLM"/>
    </source>
</evidence>
<reference evidence="1 2" key="1">
    <citation type="submission" date="2018-10" db="EMBL/GenBank/DDBJ databases">
        <title>Transmission dynamics of multidrug resistant bacteria on intensive care unit surfaces.</title>
        <authorList>
            <person name="D'Souza A.W."/>
            <person name="Potter R.F."/>
            <person name="Wallace M."/>
            <person name="Shupe A."/>
            <person name="Patel S."/>
            <person name="Sun S."/>
            <person name="Gul D."/>
            <person name="Kwon J.H."/>
            <person name="Andleeb S."/>
            <person name="Burnham C.-A.D."/>
            <person name="Dantas G."/>
        </authorList>
    </citation>
    <scope>NUCLEOTIDE SEQUENCE [LARGE SCALE GENOMIC DNA]</scope>
    <source>
        <strain evidence="1 2">AS_373</strain>
    </source>
</reference>
<dbReference type="Proteomes" id="UP000275331">
    <property type="component" value="Unassembled WGS sequence"/>
</dbReference>
<dbReference type="EMBL" id="RHXB01000002">
    <property type="protein sequence ID" value="RSE28349.1"/>
    <property type="molecule type" value="Genomic_DNA"/>
</dbReference>
<dbReference type="RefSeq" id="WP_125291828.1">
    <property type="nucleotide sequence ID" value="NZ_JAPTZM010000003.1"/>
</dbReference>
<comment type="caution">
    <text evidence="1">The sequence shown here is derived from an EMBL/GenBank/DDBJ whole genome shotgun (WGS) entry which is preliminary data.</text>
</comment>
<dbReference type="AlphaFoldDB" id="A0A3R9FZG3"/>
<evidence type="ECO:0000313" key="2">
    <source>
        <dbReference type="Proteomes" id="UP000275331"/>
    </source>
</evidence>
<proteinExistence type="predicted"/>
<sequence>MKRERLISFFLLLSGCTSIYPLPVVKPSQYDVNKLLISEQCVNDSNKCPDNKEDNSQNKEQIVARKNKAPVVPQTYQEMLSFALAYRNVWHEKYLKLTSQNYGTSEIGFLGTLTALIAGVSGATTTAWIGGGVAAGTALLPERYQYSVQMFNYKSAADAAQCIYSALEILDTATAEYILEANFAREIGQYEYRKMQDVIYALENKQASVTLMTPDLTSFQNILMKDKKAAARRDTYEASGENLITEAKQDSKEKLISAITLCTTAVSGK</sequence>
<gene>
    <name evidence="1" type="ORF">EGT71_02905</name>
</gene>
<name>A0A3R9FZG3_9ENTR</name>
<organism evidence="1 2">
    <name type="scientific">Atlantibacter subterraneus</name>
    <dbReference type="NCBI Taxonomy" id="255519"/>
    <lineage>
        <taxon>Bacteria</taxon>
        <taxon>Pseudomonadati</taxon>
        <taxon>Pseudomonadota</taxon>
        <taxon>Gammaproteobacteria</taxon>
        <taxon>Enterobacterales</taxon>
        <taxon>Enterobacteriaceae</taxon>
        <taxon>Atlantibacter</taxon>
    </lineage>
</organism>